<name>A0A087UG74_STEMI</name>
<sequence length="33" mass="4055">EDGKQLCEFHSMEKKKKIKSRNKVMKQFAQYEH</sequence>
<dbReference type="AlphaFoldDB" id="A0A087UG74"/>
<protein>
    <submittedName>
        <fullName evidence="1">Uncharacterized protein</fullName>
    </submittedName>
</protein>
<reference evidence="1 2" key="1">
    <citation type="submission" date="2013-11" db="EMBL/GenBank/DDBJ databases">
        <title>Genome sequencing of Stegodyphus mimosarum.</title>
        <authorList>
            <person name="Bechsgaard J."/>
        </authorList>
    </citation>
    <scope>NUCLEOTIDE SEQUENCE [LARGE SCALE GENOMIC DNA]</scope>
</reference>
<dbReference type="Proteomes" id="UP000054359">
    <property type="component" value="Unassembled WGS sequence"/>
</dbReference>
<keyword evidence="2" id="KW-1185">Reference proteome</keyword>
<evidence type="ECO:0000313" key="1">
    <source>
        <dbReference type="EMBL" id="KFM76363.1"/>
    </source>
</evidence>
<dbReference type="EMBL" id="KK119668">
    <property type="protein sequence ID" value="KFM76363.1"/>
    <property type="molecule type" value="Genomic_DNA"/>
</dbReference>
<proteinExistence type="predicted"/>
<gene>
    <name evidence="1" type="ORF">X975_13784</name>
</gene>
<organism evidence="1 2">
    <name type="scientific">Stegodyphus mimosarum</name>
    <name type="common">African social velvet spider</name>
    <dbReference type="NCBI Taxonomy" id="407821"/>
    <lineage>
        <taxon>Eukaryota</taxon>
        <taxon>Metazoa</taxon>
        <taxon>Ecdysozoa</taxon>
        <taxon>Arthropoda</taxon>
        <taxon>Chelicerata</taxon>
        <taxon>Arachnida</taxon>
        <taxon>Araneae</taxon>
        <taxon>Araneomorphae</taxon>
        <taxon>Entelegynae</taxon>
        <taxon>Eresoidea</taxon>
        <taxon>Eresidae</taxon>
        <taxon>Stegodyphus</taxon>
    </lineage>
</organism>
<evidence type="ECO:0000313" key="2">
    <source>
        <dbReference type="Proteomes" id="UP000054359"/>
    </source>
</evidence>
<accession>A0A087UG74</accession>
<feature type="non-terminal residue" evidence="1">
    <location>
        <position position="33"/>
    </location>
</feature>
<feature type="non-terminal residue" evidence="1">
    <location>
        <position position="1"/>
    </location>
</feature>